<evidence type="ECO:0000259" key="6">
    <source>
        <dbReference type="Pfam" id="PF13656"/>
    </source>
</evidence>
<organism evidence="7 8">
    <name type="scientific">Thalassiosira oceanica</name>
    <name type="common">Marine diatom</name>
    <dbReference type="NCBI Taxonomy" id="159749"/>
    <lineage>
        <taxon>Eukaryota</taxon>
        <taxon>Sar</taxon>
        <taxon>Stramenopiles</taxon>
        <taxon>Ochrophyta</taxon>
        <taxon>Bacillariophyta</taxon>
        <taxon>Coscinodiscophyceae</taxon>
        <taxon>Thalassiosirophycidae</taxon>
        <taxon>Thalassiosirales</taxon>
        <taxon>Thalassiosiraceae</taxon>
        <taxon>Thalassiosira</taxon>
    </lineage>
</organism>
<dbReference type="PROSITE" id="PS01154">
    <property type="entry name" value="RNA_POL_L_13KD"/>
    <property type="match status" value="1"/>
</dbReference>
<evidence type="ECO:0000313" key="8">
    <source>
        <dbReference type="Proteomes" id="UP000266841"/>
    </source>
</evidence>
<dbReference type="PANTHER" id="PTHR13946">
    <property type="entry name" value="DNA-DIRECTED RNA POLYMERASE I,II,III"/>
    <property type="match status" value="1"/>
</dbReference>
<evidence type="ECO:0000256" key="2">
    <source>
        <dbReference type="ARBA" id="ARBA00022478"/>
    </source>
</evidence>
<dbReference type="Pfam" id="PF13656">
    <property type="entry name" value="RNA_pol_L_2"/>
    <property type="match status" value="1"/>
</dbReference>
<dbReference type="InterPro" id="IPR037685">
    <property type="entry name" value="RBP11"/>
</dbReference>
<feature type="domain" description="DNA-directed RNA polymerase RBP11-like dimerisation" evidence="6">
    <location>
        <begin position="33"/>
        <end position="104"/>
    </location>
</feature>
<comment type="subcellular location">
    <subcellularLocation>
        <location evidence="1">Nucleus</location>
    </subcellularLocation>
</comment>
<proteinExistence type="inferred from homology"/>
<dbReference type="InterPro" id="IPR009025">
    <property type="entry name" value="RBP11-like_dimer"/>
</dbReference>
<dbReference type="InterPro" id="IPR008193">
    <property type="entry name" value="RNA_pol_Rpb11_13-16kDa_CS"/>
</dbReference>
<dbReference type="EMBL" id="AGNL01017930">
    <property type="protein sequence ID" value="EJK63876.1"/>
    <property type="molecule type" value="Genomic_DNA"/>
</dbReference>
<dbReference type="GO" id="GO:0005665">
    <property type="term" value="C:RNA polymerase II, core complex"/>
    <property type="evidence" value="ECO:0007669"/>
    <property type="project" value="InterPro"/>
</dbReference>
<evidence type="ECO:0000256" key="3">
    <source>
        <dbReference type="ARBA" id="ARBA00023163"/>
    </source>
</evidence>
<keyword evidence="3" id="KW-0804">Transcription</keyword>
<keyword evidence="4" id="KW-0539">Nucleus</keyword>
<dbReference type="AlphaFoldDB" id="K0SS38"/>
<dbReference type="Proteomes" id="UP000266841">
    <property type="component" value="Unassembled WGS sequence"/>
</dbReference>
<dbReference type="GO" id="GO:0006366">
    <property type="term" value="P:transcription by RNA polymerase II"/>
    <property type="evidence" value="ECO:0007669"/>
    <property type="project" value="InterPro"/>
</dbReference>
<dbReference type="GO" id="GO:0003677">
    <property type="term" value="F:DNA binding"/>
    <property type="evidence" value="ECO:0007669"/>
    <property type="project" value="InterPro"/>
</dbReference>
<dbReference type="OMA" id="MNAPSRY"/>
<dbReference type="GO" id="GO:0046983">
    <property type="term" value="F:protein dimerization activity"/>
    <property type="evidence" value="ECO:0007669"/>
    <property type="project" value="InterPro"/>
</dbReference>
<dbReference type="InterPro" id="IPR022905">
    <property type="entry name" value="Rpo11-like"/>
</dbReference>
<name>K0SS38_THAOC</name>
<dbReference type="GO" id="GO:0003899">
    <property type="term" value="F:DNA-directed RNA polymerase activity"/>
    <property type="evidence" value="ECO:0007669"/>
    <property type="project" value="InterPro"/>
</dbReference>
<protein>
    <recommendedName>
        <fullName evidence="6">DNA-directed RNA polymerase RBP11-like dimerisation domain-containing protein</fullName>
    </recommendedName>
</protein>
<reference evidence="7 8" key="1">
    <citation type="journal article" date="2012" name="Genome Biol.">
        <title>Genome and low-iron response of an oceanic diatom adapted to chronic iron limitation.</title>
        <authorList>
            <person name="Lommer M."/>
            <person name="Specht M."/>
            <person name="Roy A.S."/>
            <person name="Kraemer L."/>
            <person name="Andreson R."/>
            <person name="Gutowska M.A."/>
            <person name="Wolf J."/>
            <person name="Bergner S.V."/>
            <person name="Schilhabel M.B."/>
            <person name="Klostermeier U.C."/>
            <person name="Beiko R.G."/>
            <person name="Rosenstiel P."/>
            <person name="Hippler M."/>
            <person name="Laroche J."/>
        </authorList>
    </citation>
    <scope>NUCLEOTIDE SEQUENCE [LARGE SCALE GENOMIC DNA]</scope>
    <source>
        <strain evidence="7 8">CCMP1005</strain>
    </source>
</reference>
<comment type="caution">
    <text evidence="7">The sequence shown here is derived from an EMBL/GenBank/DDBJ whole genome shotgun (WGS) entry which is preliminary data.</text>
</comment>
<dbReference type="InterPro" id="IPR036603">
    <property type="entry name" value="RBP11-like"/>
</dbReference>
<evidence type="ECO:0000313" key="7">
    <source>
        <dbReference type="EMBL" id="EJK63876.1"/>
    </source>
</evidence>
<dbReference type="CDD" id="cd06926">
    <property type="entry name" value="RNAP_II_RPB11"/>
    <property type="match status" value="1"/>
</dbReference>
<dbReference type="HAMAP" id="MF_00261">
    <property type="entry name" value="RNApol_arch_Rpo11"/>
    <property type="match status" value="1"/>
</dbReference>
<dbReference type="Gene3D" id="3.30.1360.10">
    <property type="entry name" value="RNA polymerase, RBP11-like subunit"/>
    <property type="match status" value="1"/>
</dbReference>
<dbReference type="eggNOG" id="KOG4392">
    <property type="taxonomic scope" value="Eukaryota"/>
</dbReference>
<evidence type="ECO:0000256" key="1">
    <source>
        <dbReference type="ARBA" id="ARBA00004123"/>
    </source>
</evidence>
<gene>
    <name evidence="7" type="ORF">THAOC_15445</name>
</gene>
<dbReference type="OrthoDB" id="10248581at2759"/>
<comment type="similarity">
    <text evidence="5">Belongs to the archaeal Rpo11/eukaryotic RPB11/RPC19 RNA polymerase subunit family.</text>
</comment>
<keyword evidence="8" id="KW-1185">Reference proteome</keyword>
<dbReference type="SUPFAM" id="SSF55257">
    <property type="entry name" value="RBP11-like subunits of RNA polymerase"/>
    <property type="match status" value="1"/>
</dbReference>
<accession>K0SS38</accession>
<sequence length="123" mass="13877">MANRPERSDAFLLGDDEEKIEYQPDTKVANAGTFTLNKEDHTVGNLLRMQLLRDPQVKFAGYMHPHPLVNRIHLKVQTSTSQVAPTESLSAAIEDLSNETDHLITSVTDAIEKWKRENDTGMM</sequence>
<evidence type="ECO:0000256" key="5">
    <source>
        <dbReference type="ARBA" id="ARBA00025751"/>
    </source>
</evidence>
<evidence type="ECO:0000256" key="4">
    <source>
        <dbReference type="ARBA" id="ARBA00023242"/>
    </source>
</evidence>
<dbReference type="PANTHER" id="PTHR13946:SF16">
    <property type="entry name" value="DNA-DIRECTED RNA POLYMERASE II SUBUNIT RPB11"/>
    <property type="match status" value="1"/>
</dbReference>
<keyword evidence="2" id="KW-0240">DNA-directed RNA polymerase</keyword>